<dbReference type="PROSITE" id="PS50887">
    <property type="entry name" value="GGDEF"/>
    <property type="match status" value="1"/>
</dbReference>
<feature type="domain" description="GGDEF" evidence="5">
    <location>
        <begin position="477"/>
        <end position="610"/>
    </location>
</feature>
<feature type="compositionally biased region" description="Basic residues" evidence="1">
    <location>
        <begin position="594"/>
        <end position="604"/>
    </location>
</feature>
<evidence type="ECO:0000256" key="2">
    <source>
        <dbReference type="SAM" id="Phobius"/>
    </source>
</evidence>
<dbReference type="CDD" id="cd00130">
    <property type="entry name" value="PAS"/>
    <property type="match status" value="1"/>
</dbReference>
<dbReference type="PROSITE" id="PS50112">
    <property type="entry name" value="PAS"/>
    <property type="match status" value="1"/>
</dbReference>
<dbReference type="GO" id="GO:0006355">
    <property type="term" value="P:regulation of DNA-templated transcription"/>
    <property type="evidence" value="ECO:0007669"/>
    <property type="project" value="InterPro"/>
</dbReference>
<dbReference type="AlphaFoldDB" id="A0A1I2K934"/>
<evidence type="ECO:0000313" key="6">
    <source>
        <dbReference type="EMBL" id="SFF61621.1"/>
    </source>
</evidence>
<evidence type="ECO:0000259" key="5">
    <source>
        <dbReference type="PROSITE" id="PS50887"/>
    </source>
</evidence>
<feature type="transmembrane region" description="Helical" evidence="2">
    <location>
        <begin position="265"/>
        <end position="283"/>
    </location>
</feature>
<dbReference type="CDD" id="cd01949">
    <property type="entry name" value="GGDEF"/>
    <property type="match status" value="1"/>
</dbReference>
<feature type="domain" description="PAS" evidence="3">
    <location>
        <begin position="326"/>
        <end position="396"/>
    </location>
</feature>
<evidence type="ECO:0000256" key="1">
    <source>
        <dbReference type="SAM" id="MobiDB-lite"/>
    </source>
</evidence>
<dbReference type="STRING" id="35752.SAMN05421541_11561"/>
<sequence length="616" mass="65308">MPKRSVATDPVLLGLVAVGVLLVPWFLHYGDQRTVSWGLQTVLDGANTYFTFRTATHPAVSAAGRRFWWAAVIACAGCLLGDGYQTVLLVLDPALTAVSPVQTALVVTGMAVVVGAMLRHPLGGAGRQRLRLWFDATTVLTGVAVFLWYFVLATDLSGRRATDLWGATATAVVMLLITFGLLKLILSGTAPFTRAAGIAAAVGVSGTAFAGPVALGLIGDPGPGGASVVQLLPCVLASASFRVQQLHVWRLAEKPPTGMGGRSSRLPYLAVIATQILLVVSLREDDVDLRVWGVAIGAVVITALVLGRQVAALHDNERLLTEIDGQAERFRALVQNTSDLTLVVDYDATITYASPAALRVLGVQDSELVGTSLHDRTHPEDIVTTVADLERRLAANPGTGISTQVRWRHADGSYRWLDVVTTDLMHNTNVGGVVLNARDATEARALHDELHRQANHDTLTGLANRLLLHRRLSEATERVSMLLIDLDGFKEINDRHGHHTGDQVLIEVAHRLTGLLGAGELAARLGGDEFAVLLPGTAATAAARLADRISAVLAEPMPIGGGLLAVGASVGVSAGEPGDGDGLLREADAAMYRRKRERRERRNRAVGQGAVQPAGT</sequence>
<dbReference type="InterPro" id="IPR035965">
    <property type="entry name" value="PAS-like_dom_sf"/>
</dbReference>
<feature type="transmembrane region" description="Helical" evidence="2">
    <location>
        <begin position="12"/>
        <end position="30"/>
    </location>
</feature>
<dbReference type="RefSeq" id="WP_093620303.1">
    <property type="nucleotide sequence ID" value="NZ_BOMT01000084.1"/>
</dbReference>
<dbReference type="OrthoDB" id="8526884at2"/>
<dbReference type="InterPro" id="IPR013767">
    <property type="entry name" value="PAS_fold"/>
</dbReference>
<dbReference type="SMART" id="SM00091">
    <property type="entry name" value="PAS"/>
    <property type="match status" value="1"/>
</dbReference>
<dbReference type="NCBIfam" id="TIGR00254">
    <property type="entry name" value="GGDEF"/>
    <property type="match status" value="1"/>
</dbReference>
<dbReference type="SUPFAM" id="SSF55785">
    <property type="entry name" value="PYP-like sensor domain (PAS domain)"/>
    <property type="match status" value="1"/>
</dbReference>
<evidence type="ECO:0000259" key="4">
    <source>
        <dbReference type="PROSITE" id="PS50113"/>
    </source>
</evidence>
<keyword evidence="2" id="KW-0812">Transmembrane</keyword>
<dbReference type="Proteomes" id="UP000199645">
    <property type="component" value="Unassembled WGS sequence"/>
</dbReference>
<feature type="transmembrane region" description="Helical" evidence="2">
    <location>
        <begin position="130"/>
        <end position="152"/>
    </location>
</feature>
<dbReference type="PANTHER" id="PTHR44757:SF2">
    <property type="entry name" value="BIOFILM ARCHITECTURE MAINTENANCE PROTEIN MBAA"/>
    <property type="match status" value="1"/>
</dbReference>
<keyword evidence="2" id="KW-1133">Transmembrane helix</keyword>
<dbReference type="InterPro" id="IPR029787">
    <property type="entry name" value="Nucleotide_cyclase"/>
</dbReference>
<name>A0A1I2K934_9ACTN</name>
<evidence type="ECO:0000259" key="3">
    <source>
        <dbReference type="PROSITE" id="PS50112"/>
    </source>
</evidence>
<keyword evidence="2" id="KW-0472">Membrane</keyword>
<organism evidence="6 7">
    <name type="scientific">Actinoplanes philippinensis</name>
    <dbReference type="NCBI Taxonomy" id="35752"/>
    <lineage>
        <taxon>Bacteria</taxon>
        <taxon>Bacillati</taxon>
        <taxon>Actinomycetota</taxon>
        <taxon>Actinomycetes</taxon>
        <taxon>Micromonosporales</taxon>
        <taxon>Micromonosporaceae</taxon>
        <taxon>Actinoplanes</taxon>
    </lineage>
</organism>
<dbReference type="Pfam" id="PF00990">
    <property type="entry name" value="GGDEF"/>
    <property type="match status" value="1"/>
</dbReference>
<dbReference type="InterPro" id="IPR052155">
    <property type="entry name" value="Biofilm_reg_signaling"/>
</dbReference>
<feature type="domain" description="PAC" evidence="4">
    <location>
        <begin position="401"/>
        <end position="452"/>
    </location>
</feature>
<reference evidence="6 7" key="1">
    <citation type="submission" date="2016-10" db="EMBL/GenBank/DDBJ databases">
        <authorList>
            <person name="de Groot N.N."/>
        </authorList>
    </citation>
    <scope>NUCLEOTIDE SEQUENCE [LARGE SCALE GENOMIC DNA]</scope>
    <source>
        <strain evidence="6 7">DSM 43019</strain>
    </source>
</reference>
<dbReference type="InterPro" id="IPR000700">
    <property type="entry name" value="PAS-assoc_C"/>
</dbReference>
<dbReference type="InterPro" id="IPR043128">
    <property type="entry name" value="Rev_trsase/Diguanyl_cyclase"/>
</dbReference>
<dbReference type="EMBL" id="FONV01000015">
    <property type="protein sequence ID" value="SFF61621.1"/>
    <property type="molecule type" value="Genomic_DNA"/>
</dbReference>
<feature type="transmembrane region" description="Helical" evidence="2">
    <location>
        <begin position="164"/>
        <end position="186"/>
    </location>
</feature>
<gene>
    <name evidence="6" type="ORF">SAMN05421541_11561</name>
</gene>
<dbReference type="InterPro" id="IPR000014">
    <property type="entry name" value="PAS"/>
</dbReference>
<dbReference type="Gene3D" id="3.30.450.20">
    <property type="entry name" value="PAS domain"/>
    <property type="match status" value="1"/>
</dbReference>
<dbReference type="InterPro" id="IPR000160">
    <property type="entry name" value="GGDEF_dom"/>
</dbReference>
<dbReference type="NCBIfam" id="TIGR00229">
    <property type="entry name" value="sensory_box"/>
    <property type="match status" value="1"/>
</dbReference>
<evidence type="ECO:0000313" key="7">
    <source>
        <dbReference type="Proteomes" id="UP000199645"/>
    </source>
</evidence>
<feature type="transmembrane region" description="Helical" evidence="2">
    <location>
        <begin position="97"/>
        <end position="118"/>
    </location>
</feature>
<dbReference type="SMART" id="SM00267">
    <property type="entry name" value="GGDEF"/>
    <property type="match status" value="1"/>
</dbReference>
<feature type="region of interest" description="Disordered" evidence="1">
    <location>
        <begin position="594"/>
        <end position="616"/>
    </location>
</feature>
<dbReference type="PROSITE" id="PS50113">
    <property type="entry name" value="PAC"/>
    <property type="match status" value="1"/>
</dbReference>
<dbReference type="PANTHER" id="PTHR44757">
    <property type="entry name" value="DIGUANYLATE CYCLASE DGCP"/>
    <property type="match status" value="1"/>
</dbReference>
<proteinExistence type="predicted"/>
<keyword evidence="7" id="KW-1185">Reference proteome</keyword>
<feature type="transmembrane region" description="Helical" evidence="2">
    <location>
        <begin position="198"/>
        <end position="218"/>
    </location>
</feature>
<dbReference type="Pfam" id="PF00989">
    <property type="entry name" value="PAS"/>
    <property type="match status" value="1"/>
</dbReference>
<protein>
    <submittedName>
        <fullName evidence="6">PAS domain S-box-containing protein/diguanylate cyclase (GGDEF) domain-containing protein</fullName>
    </submittedName>
</protein>
<dbReference type="SUPFAM" id="SSF55073">
    <property type="entry name" value="Nucleotide cyclase"/>
    <property type="match status" value="1"/>
</dbReference>
<dbReference type="Gene3D" id="3.30.70.270">
    <property type="match status" value="1"/>
</dbReference>
<feature type="transmembrane region" description="Helical" evidence="2">
    <location>
        <begin position="67"/>
        <end position="91"/>
    </location>
</feature>
<accession>A0A1I2K934</accession>
<feature type="transmembrane region" description="Helical" evidence="2">
    <location>
        <begin position="289"/>
        <end position="307"/>
    </location>
</feature>